<gene>
    <name evidence="1" type="ORF">OV287_14150</name>
</gene>
<accession>A0ABT4A1X8</accession>
<evidence type="ECO:0000313" key="1">
    <source>
        <dbReference type="EMBL" id="MCY1075623.1"/>
    </source>
</evidence>
<comment type="caution">
    <text evidence="1">The sequence shown here is derived from an EMBL/GenBank/DDBJ whole genome shotgun (WGS) entry which is preliminary data.</text>
</comment>
<dbReference type="RefSeq" id="WP_267534547.1">
    <property type="nucleotide sequence ID" value="NZ_JAPNKA010000001.1"/>
</dbReference>
<dbReference type="EMBL" id="JAPNKA010000001">
    <property type="protein sequence ID" value="MCY1075623.1"/>
    <property type="molecule type" value="Genomic_DNA"/>
</dbReference>
<dbReference type="Proteomes" id="UP001207654">
    <property type="component" value="Unassembled WGS sequence"/>
</dbReference>
<proteinExistence type="predicted"/>
<reference evidence="1 2" key="1">
    <citation type="submission" date="2022-11" db="EMBL/GenBank/DDBJ databases">
        <title>Minimal conservation of predation-associated metabolite biosynthetic gene clusters underscores biosynthetic potential of Myxococcota including descriptions for ten novel species: Archangium lansinium sp. nov., Myxococcus landrumus sp. nov., Nannocystis bai.</title>
        <authorList>
            <person name="Ahearne A."/>
            <person name="Stevens C."/>
            <person name="Phillips K."/>
        </authorList>
    </citation>
    <scope>NUCLEOTIDE SEQUENCE [LARGE SCALE GENOMIC DNA]</scope>
    <source>
        <strain evidence="1 2">MIWBW</strain>
    </source>
</reference>
<organism evidence="1 2">
    <name type="scientific">Archangium lansingense</name>
    <dbReference type="NCBI Taxonomy" id="2995310"/>
    <lineage>
        <taxon>Bacteria</taxon>
        <taxon>Pseudomonadati</taxon>
        <taxon>Myxococcota</taxon>
        <taxon>Myxococcia</taxon>
        <taxon>Myxococcales</taxon>
        <taxon>Cystobacterineae</taxon>
        <taxon>Archangiaceae</taxon>
        <taxon>Archangium</taxon>
    </lineage>
</organism>
<name>A0ABT4A1X8_9BACT</name>
<keyword evidence="2" id="KW-1185">Reference proteome</keyword>
<sequence>MRALRIAVLMGRIDDEIAQHTEPLDRDLAHIMSIIPLGVRTPSAGNPFTRIEAIRIAARLLHEEP</sequence>
<evidence type="ECO:0000313" key="2">
    <source>
        <dbReference type="Proteomes" id="UP001207654"/>
    </source>
</evidence>
<protein>
    <submittedName>
        <fullName evidence="1">Uncharacterized protein</fullName>
    </submittedName>
</protein>